<feature type="domain" description="TauD/TfdA-like" evidence="3">
    <location>
        <begin position="132"/>
        <end position="387"/>
    </location>
</feature>
<dbReference type="Proteomes" id="UP000027222">
    <property type="component" value="Unassembled WGS sequence"/>
</dbReference>
<gene>
    <name evidence="4" type="ORF">GALMADRAFT_52396</name>
</gene>
<dbReference type="InterPro" id="IPR050411">
    <property type="entry name" value="AlphaKG_dependent_hydroxylases"/>
</dbReference>
<keyword evidence="5" id="KW-1185">Reference proteome</keyword>
<dbReference type="OrthoDB" id="272271at2759"/>
<dbReference type="STRING" id="685588.A0A067TSH7"/>
<evidence type="ECO:0000259" key="3">
    <source>
        <dbReference type="Pfam" id="PF02668"/>
    </source>
</evidence>
<protein>
    <recommendedName>
        <fullName evidence="3">TauD/TfdA-like domain-containing protein</fullName>
    </recommendedName>
</protein>
<dbReference type="SUPFAM" id="SSF51197">
    <property type="entry name" value="Clavaminate synthase-like"/>
    <property type="match status" value="1"/>
</dbReference>
<evidence type="ECO:0000256" key="1">
    <source>
        <dbReference type="ARBA" id="ARBA00023002"/>
    </source>
</evidence>
<feature type="region of interest" description="Disordered" evidence="2">
    <location>
        <begin position="68"/>
        <end position="90"/>
    </location>
</feature>
<dbReference type="Gene3D" id="3.60.130.10">
    <property type="entry name" value="Clavaminate synthase-like"/>
    <property type="match status" value="1"/>
</dbReference>
<proteinExistence type="predicted"/>
<dbReference type="InterPro" id="IPR003819">
    <property type="entry name" value="TauD/TfdA-like"/>
</dbReference>
<evidence type="ECO:0000256" key="2">
    <source>
        <dbReference type="SAM" id="MobiDB-lite"/>
    </source>
</evidence>
<feature type="region of interest" description="Disordered" evidence="2">
    <location>
        <begin position="412"/>
        <end position="436"/>
    </location>
</feature>
<evidence type="ECO:0000313" key="4">
    <source>
        <dbReference type="EMBL" id="KDR86131.1"/>
    </source>
</evidence>
<dbReference type="PANTHER" id="PTHR10696:SF54">
    <property type="entry name" value="FAMILY OXIDOREDUCTASE, PUTATIVE (AFU_ORTHOLOGUE AFUA_4G13850)-RELATED"/>
    <property type="match status" value="1"/>
</dbReference>
<feature type="compositionally biased region" description="Basic and acidic residues" evidence="2">
    <location>
        <begin position="412"/>
        <end position="427"/>
    </location>
</feature>
<evidence type="ECO:0000313" key="5">
    <source>
        <dbReference type="Proteomes" id="UP000027222"/>
    </source>
</evidence>
<dbReference type="HOGENOM" id="CLU_041041_0_0_1"/>
<name>A0A067TSH7_GALM3</name>
<accession>A0A067TSH7</accession>
<dbReference type="InterPro" id="IPR042098">
    <property type="entry name" value="TauD-like_sf"/>
</dbReference>
<dbReference type="Pfam" id="PF02668">
    <property type="entry name" value="TauD"/>
    <property type="match status" value="1"/>
</dbReference>
<keyword evidence="1" id="KW-0560">Oxidoreductase</keyword>
<reference evidence="5" key="1">
    <citation type="journal article" date="2014" name="Proc. Natl. Acad. Sci. U.S.A.">
        <title>Extensive sampling of basidiomycete genomes demonstrates inadequacy of the white-rot/brown-rot paradigm for wood decay fungi.</title>
        <authorList>
            <person name="Riley R."/>
            <person name="Salamov A.A."/>
            <person name="Brown D.W."/>
            <person name="Nagy L.G."/>
            <person name="Floudas D."/>
            <person name="Held B.W."/>
            <person name="Levasseur A."/>
            <person name="Lombard V."/>
            <person name="Morin E."/>
            <person name="Otillar R."/>
            <person name="Lindquist E.A."/>
            <person name="Sun H."/>
            <person name="LaButti K.M."/>
            <person name="Schmutz J."/>
            <person name="Jabbour D."/>
            <person name="Luo H."/>
            <person name="Baker S.E."/>
            <person name="Pisabarro A.G."/>
            <person name="Walton J.D."/>
            <person name="Blanchette R.A."/>
            <person name="Henrissat B."/>
            <person name="Martin F."/>
            <person name="Cullen D."/>
            <person name="Hibbett D.S."/>
            <person name="Grigoriev I.V."/>
        </authorList>
    </citation>
    <scope>NUCLEOTIDE SEQUENCE [LARGE SCALE GENOMIC DNA]</scope>
    <source>
        <strain evidence="5">CBS 339.88</strain>
    </source>
</reference>
<organism evidence="4 5">
    <name type="scientific">Galerina marginata (strain CBS 339.88)</name>
    <dbReference type="NCBI Taxonomy" id="685588"/>
    <lineage>
        <taxon>Eukaryota</taxon>
        <taxon>Fungi</taxon>
        <taxon>Dikarya</taxon>
        <taxon>Basidiomycota</taxon>
        <taxon>Agaricomycotina</taxon>
        <taxon>Agaricomycetes</taxon>
        <taxon>Agaricomycetidae</taxon>
        <taxon>Agaricales</taxon>
        <taxon>Agaricineae</taxon>
        <taxon>Strophariaceae</taxon>
        <taxon>Galerina</taxon>
    </lineage>
</organism>
<dbReference type="PANTHER" id="PTHR10696">
    <property type="entry name" value="GAMMA-BUTYROBETAINE HYDROXYLASE-RELATED"/>
    <property type="match status" value="1"/>
</dbReference>
<dbReference type="AlphaFoldDB" id="A0A067TSH7"/>
<sequence>MATLVVRVTDLLSTNLTLSPAEVNAHKANTTSENEKLPPLEVAADPPSVPQQPDIAYHPDEAKWKARTARRLAEDPSLPQTPLPEGFPKKLDSPLVWEGKDWTDPTQWEYELSPEQLKEIDDAVKHFHGLDKPFGHISPQTFPLPTLGPILKDLAKELHTGRGFFVLRTIPVDSYSRDDNILIYAGLSAHIANKRGVQDLGDSVLAHIKDLTQTHPLKSIGAPAYTTDKQVFHTDAGDIISLFVLETAADGGLSRISSSWRVYNELAETRPDLIKTLAEPWPFDGFGRDPPYTTRPLLFHHDAKIIIQYARRLFTGFLGLPRSAGIPPITEAQAEALDTVHFLAEKHALGLSFQKGDIQYINNLSIFHGRDGFRDDGAKTRHLLRLWLRNEELAWKLPSELEPTWKRLYDTATPDSERFPPEPEIRNASKGGAKYT</sequence>
<dbReference type="GO" id="GO:0016491">
    <property type="term" value="F:oxidoreductase activity"/>
    <property type="evidence" value="ECO:0007669"/>
    <property type="project" value="UniProtKB-KW"/>
</dbReference>
<dbReference type="FunFam" id="3.60.130.10:FF:000011">
    <property type="entry name" value="Taurine catabolism dioxygenase TauD"/>
    <property type="match status" value="1"/>
</dbReference>
<dbReference type="EMBL" id="KL142367">
    <property type="protein sequence ID" value="KDR86131.1"/>
    <property type="molecule type" value="Genomic_DNA"/>
</dbReference>